<gene>
    <name evidence="2" type="ORF">HDU87_000311</name>
</gene>
<feature type="domain" description="Serine aminopeptidase S33" evidence="1">
    <location>
        <begin position="32"/>
        <end position="271"/>
    </location>
</feature>
<dbReference type="Pfam" id="PF12146">
    <property type="entry name" value="Hydrolase_4"/>
    <property type="match status" value="1"/>
</dbReference>
<name>A0AAD5TNG3_9FUNG</name>
<dbReference type="InterPro" id="IPR029058">
    <property type="entry name" value="AB_hydrolase_fold"/>
</dbReference>
<comment type="caution">
    <text evidence="2">The sequence shown here is derived from an EMBL/GenBank/DDBJ whole genome shotgun (WGS) entry which is preliminary data.</text>
</comment>
<accession>A0AAD5TNG3</accession>
<dbReference type="InterPro" id="IPR051044">
    <property type="entry name" value="MAG_DAG_Lipase"/>
</dbReference>
<sequence>MTNDITTEEWVAHSPTTEVYHRMWSPPPGVQLRATLVFVHGVGEHVCRYDHVFTPFALAGIKVRAFDERGFGQTVKRNGILGHNEGYDTVMADVDVCADRVKVEGVPHFVMGHSMGGGVILQYALRNQNRGDIRGVIASAPLIGLGALTAVSIPEYYGVRVLATVFSTLAISNPVDANNLSRDPVVVQDYTTDPLVHSYTSMGTARDIVLNGENLSNSAHNFKLPVLVVCGDADRIISYKDCREWFVLAGSSDKSWKSYDGFYHELHNEPEKEQVIQLYIDWILERV</sequence>
<dbReference type="InterPro" id="IPR022742">
    <property type="entry name" value="Hydrolase_4"/>
</dbReference>
<organism evidence="2 3">
    <name type="scientific">Geranomyces variabilis</name>
    <dbReference type="NCBI Taxonomy" id="109894"/>
    <lineage>
        <taxon>Eukaryota</taxon>
        <taxon>Fungi</taxon>
        <taxon>Fungi incertae sedis</taxon>
        <taxon>Chytridiomycota</taxon>
        <taxon>Chytridiomycota incertae sedis</taxon>
        <taxon>Chytridiomycetes</taxon>
        <taxon>Spizellomycetales</taxon>
        <taxon>Powellomycetaceae</taxon>
        <taxon>Geranomyces</taxon>
    </lineage>
</organism>
<keyword evidence="3" id="KW-1185">Reference proteome</keyword>
<dbReference type="EMBL" id="JADGJQ010000010">
    <property type="protein sequence ID" value="KAJ3181973.1"/>
    <property type="molecule type" value="Genomic_DNA"/>
</dbReference>
<dbReference type="PRINTS" id="PR00111">
    <property type="entry name" value="ABHYDROLASE"/>
</dbReference>
<dbReference type="PANTHER" id="PTHR11614">
    <property type="entry name" value="PHOSPHOLIPASE-RELATED"/>
    <property type="match status" value="1"/>
</dbReference>
<dbReference type="InterPro" id="IPR000073">
    <property type="entry name" value="AB_hydrolase_1"/>
</dbReference>
<reference evidence="2" key="1">
    <citation type="submission" date="2020-05" db="EMBL/GenBank/DDBJ databases">
        <title>Phylogenomic resolution of chytrid fungi.</title>
        <authorList>
            <person name="Stajich J.E."/>
            <person name="Amses K."/>
            <person name="Simmons R."/>
            <person name="Seto K."/>
            <person name="Myers J."/>
            <person name="Bonds A."/>
            <person name="Quandt C.A."/>
            <person name="Barry K."/>
            <person name="Liu P."/>
            <person name="Grigoriev I."/>
            <person name="Longcore J.E."/>
            <person name="James T.Y."/>
        </authorList>
    </citation>
    <scope>NUCLEOTIDE SEQUENCE</scope>
    <source>
        <strain evidence="2">JEL0379</strain>
    </source>
</reference>
<protein>
    <recommendedName>
        <fullName evidence="1">Serine aminopeptidase S33 domain-containing protein</fullName>
    </recommendedName>
</protein>
<dbReference type="SUPFAM" id="SSF53474">
    <property type="entry name" value="alpha/beta-Hydrolases"/>
    <property type="match status" value="1"/>
</dbReference>
<evidence type="ECO:0000313" key="3">
    <source>
        <dbReference type="Proteomes" id="UP001212152"/>
    </source>
</evidence>
<dbReference type="Proteomes" id="UP001212152">
    <property type="component" value="Unassembled WGS sequence"/>
</dbReference>
<dbReference type="Gene3D" id="3.40.50.1820">
    <property type="entry name" value="alpha/beta hydrolase"/>
    <property type="match status" value="1"/>
</dbReference>
<evidence type="ECO:0000313" key="2">
    <source>
        <dbReference type="EMBL" id="KAJ3181973.1"/>
    </source>
</evidence>
<proteinExistence type="predicted"/>
<evidence type="ECO:0000259" key="1">
    <source>
        <dbReference type="Pfam" id="PF12146"/>
    </source>
</evidence>
<dbReference type="AlphaFoldDB" id="A0AAD5TNG3"/>